<dbReference type="Pfam" id="PF00501">
    <property type="entry name" value="AMP-binding"/>
    <property type="match status" value="2"/>
</dbReference>
<protein>
    <submittedName>
        <fullName evidence="6">LLM class flavin-dependent oxidoreductase</fullName>
    </submittedName>
</protein>
<evidence type="ECO:0000256" key="4">
    <source>
        <dbReference type="ARBA" id="ARBA00022553"/>
    </source>
</evidence>
<keyword evidence="7" id="KW-1185">Reference proteome</keyword>
<accession>A0AA40VUU0</accession>
<gene>
    <name evidence="6" type="ORF">FNW02_33530</name>
</gene>
<dbReference type="SUPFAM" id="SSF51679">
    <property type="entry name" value="Bacterial luciferase-like"/>
    <property type="match status" value="1"/>
</dbReference>
<dbReference type="GO" id="GO:0044550">
    <property type="term" value="P:secondary metabolite biosynthetic process"/>
    <property type="evidence" value="ECO:0007669"/>
    <property type="project" value="TreeGrafter"/>
</dbReference>
<dbReference type="GO" id="GO:0031177">
    <property type="term" value="F:phosphopantetheine binding"/>
    <property type="evidence" value="ECO:0007669"/>
    <property type="project" value="TreeGrafter"/>
</dbReference>
<dbReference type="InterPro" id="IPR044894">
    <property type="entry name" value="TubC_N_sf"/>
</dbReference>
<keyword evidence="4" id="KW-0597">Phosphoprotein</keyword>
<dbReference type="InterPro" id="IPR024011">
    <property type="entry name" value="Biosynth_lucif-like_mOase_dom"/>
</dbReference>
<dbReference type="InterPro" id="IPR011251">
    <property type="entry name" value="Luciferase-like_dom"/>
</dbReference>
<dbReference type="Gene3D" id="3.30.559.10">
    <property type="entry name" value="Chloramphenicol acetyltransferase-like domain"/>
    <property type="match status" value="2"/>
</dbReference>
<sequence length="1547" mass="174924">MNLVEFLQDLSLKGVKLWTEGGRLRIGGSQKVLTPDVTSQLQQYKTEILELLCQHPDTFNVYPLSYGQKALWFLWQLAPESHAYNVSLSVRICGAVDITAMEKVFQMLMERHPILRTTFPQRGSEPIQHVHQNQELDFLQIDASTWSEDQLKAKVVDAHQIRFDLETGPVMRVKWFTCSDKEHILLLTMHHIACDRWSFDILLQELPKIYQAQRSGIEISLLPLKHSYQDYVSWQRKILSSAQGEKLWSYWQQQLAGDLPTLDLATDKQRGPIQTYNGASYRFKLSKTLTEQVKKLAQREGVTFYTILLATFALLLHRYTGQEDILVGSPSLGRSQAEFAEIFGCFIDPVVIRANLSGNPSFKDFLKQVRQTVLEALTHQDYPFSLLVEKLQLHRDPSRPPIFQAFFALKQLQQSQDLLLLLENETEKNVDWGGMQLKPFEIPQQEGQFDLDFEIVESSSSVFGTFKYNTDLFEELTIERMAGHFQNLLSAIVGNPQQIVGELPLLSEAERHQLLIEWNHTESEYPIDQCIHQLFEEQVEKTPDALAVVFENHQLTYQQLNQRANQLARYLQSLGVGAERLVGICVERSIEMVVGILGILKAGAAYLPFDPDYPQERLSYMLHDSGVRILLTQESQREMLSSQQLEIVCLDTDWKNITAYSQQNLDTEVTSSNLAYVIYTSGSTGKPKGVTIEHRQVINFFTGIDDRIGNNSPGTWLALTTICFDISVLELFWTLARGFQVIIAPEQKKLFSSTTSKLQSLDKNIEFSLFYFASDSDQNSDQDKYKLLLEGAKFADRHGFSAIWTPERHFHQFGGLYPNPSVVSAAIAAITENIKIRAGSVVIPLHDPIRVAEEWAVVDNLSHGRVGISFATGWQPNDFILAPENYPQRKAVTLEAIETVRKLWRGETIKRRDGNGEAIEIKVLPRPLQSELPTWMTASGNPETFKLAGKLGVNVLTHLLGQTIEELGEKINLYRQAWREHGHSGNGHVTIMVHTYIGENLETVRQQVYQPLSDYLRSSLGLMKSIAVSMNQNPEDLSQADRDAMVTHAFNRYFETSGLLGTPEKCLQIINQLKAIDIDEVGCLIDFGVDVDAVISSLSYINTLKEDSNQKHISESDISSVSTQISKYNVSHLQCTPSLLKMLPDKMSSLKSLSKILVGGEELSVSLAKELSSVVSGEIYNMYGPTEATIWSTIHPVKNCDQKLSIGKPIINTQLYILDRNLQLVPIGVPGELYIGGNGLARGYLNRPELTKEKFIPNPFHNSKSERLYKTGDLVRYLPNGDIEYLGRIDNQVKVRGFRIELGEIEAVLNTHPQIQQAVVIATEETSGNKRLVAYVVLDEILTTQHLRQFLKQKLPEYMVPAVFITLDTLPLTPNGKLDRKALPAPDGVSQENEYVAPGTTIEKILTNIWQELLLKEKISIHDNFFEIGGDSILSIQLVSRAKNLGIQITAQQIFQNQTIAELAKVANTIVSAECEQGIVTGVALLSPIQHWFFSQNRKEAHHYNQSVLLEIPKNIKAEFLKKAVEQLLEHHDALRLRFSCVTSEYK</sequence>
<dbReference type="Pfam" id="PF00550">
    <property type="entry name" value="PP-binding"/>
    <property type="match status" value="1"/>
</dbReference>
<dbReference type="GO" id="GO:0005737">
    <property type="term" value="C:cytoplasm"/>
    <property type="evidence" value="ECO:0007669"/>
    <property type="project" value="TreeGrafter"/>
</dbReference>
<evidence type="ECO:0000313" key="6">
    <source>
        <dbReference type="EMBL" id="MBD6620564.1"/>
    </source>
</evidence>
<dbReference type="GO" id="GO:0043041">
    <property type="term" value="P:amino acid activation for nonribosomal peptide biosynthetic process"/>
    <property type="evidence" value="ECO:0007669"/>
    <property type="project" value="TreeGrafter"/>
</dbReference>
<dbReference type="Pfam" id="PF18563">
    <property type="entry name" value="TubC_N"/>
    <property type="match status" value="1"/>
</dbReference>
<dbReference type="Pfam" id="PF13193">
    <property type="entry name" value="AMP-binding_C"/>
    <property type="match status" value="1"/>
</dbReference>
<dbReference type="Proteomes" id="UP001165986">
    <property type="component" value="Unassembled WGS sequence"/>
</dbReference>
<dbReference type="SUPFAM" id="SSF52777">
    <property type="entry name" value="CoA-dependent acyltransferases"/>
    <property type="match status" value="3"/>
</dbReference>
<dbReference type="PROSITE" id="PS00012">
    <property type="entry name" value="PHOSPHOPANTETHEINE"/>
    <property type="match status" value="1"/>
</dbReference>
<dbReference type="InterPro" id="IPR009081">
    <property type="entry name" value="PP-bd_ACP"/>
</dbReference>
<dbReference type="InterPro" id="IPR045851">
    <property type="entry name" value="AMP-bd_C_sf"/>
</dbReference>
<dbReference type="Gene3D" id="3.30.300.30">
    <property type="match status" value="1"/>
</dbReference>
<dbReference type="InterPro" id="IPR020845">
    <property type="entry name" value="AMP-binding_CS"/>
</dbReference>
<dbReference type="Gene3D" id="3.40.50.980">
    <property type="match status" value="3"/>
</dbReference>
<dbReference type="SUPFAM" id="SSF56801">
    <property type="entry name" value="Acetyl-CoA synthetase-like"/>
    <property type="match status" value="2"/>
</dbReference>
<dbReference type="FunFam" id="3.30.300.30:FF:000010">
    <property type="entry name" value="Enterobactin synthetase component F"/>
    <property type="match status" value="1"/>
</dbReference>
<dbReference type="InterPro" id="IPR006162">
    <property type="entry name" value="Ppantetheine_attach_site"/>
</dbReference>
<organism evidence="6 7">
    <name type="scientific">Komarekiella delphini-convector SJRDD-AB1</name>
    <dbReference type="NCBI Taxonomy" id="2593771"/>
    <lineage>
        <taxon>Bacteria</taxon>
        <taxon>Bacillati</taxon>
        <taxon>Cyanobacteriota</taxon>
        <taxon>Cyanophyceae</taxon>
        <taxon>Nostocales</taxon>
        <taxon>Nostocaceae</taxon>
        <taxon>Komarekiella</taxon>
        <taxon>Komarekiella delphini-convector</taxon>
    </lineage>
</organism>
<dbReference type="InterPro" id="IPR000873">
    <property type="entry name" value="AMP-dep_synth/lig_dom"/>
</dbReference>
<dbReference type="CDD" id="cd19531">
    <property type="entry name" value="LCL_NRPS-like"/>
    <property type="match status" value="1"/>
</dbReference>
<dbReference type="InterPro" id="IPR036736">
    <property type="entry name" value="ACP-like_sf"/>
</dbReference>
<proteinExistence type="inferred from homology"/>
<dbReference type="Gene3D" id="3.30.559.30">
    <property type="entry name" value="Nonribosomal peptide synthetase, condensation domain"/>
    <property type="match status" value="1"/>
</dbReference>
<dbReference type="Gene3D" id="1.10.1200.10">
    <property type="entry name" value="ACP-like"/>
    <property type="match status" value="1"/>
</dbReference>
<dbReference type="InterPro" id="IPR036661">
    <property type="entry name" value="Luciferase-like_sf"/>
</dbReference>
<evidence type="ECO:0000256" key="1">
    <source>
        <dbReference type="ARBA" id="ARBA00001957"/>
    </source>
</evidence>
<dbReference type="Gene3D" id="1.10.10.1830">
    <property type="entry name" value="Non-ribosomal peptide synthase, adenylation domain"/>
    <property type="match status" value="1"/>
</dbReference>
<feature type="domain" description="Carrier" evidence="5">
    <location>
        <begin position="1397"/>
        <end position="1471"/>
    </location>
</feature>
<dbReference type="SUPFAM" id="SSF47336">
    <property type="entry name" value="ACP-like"/>
    <property type="match status" value="1"/>
</dbReference>
<dbReference type="EMBL" id="VJXY01000071">
    <property type="protein sequence ID" value="MBD6620564.1"/>
    <property type="molecule type" value="Genomic_DNA"/>
</dbReference>
<dbReference type="InterPro" id="IPR041464">
    <property type="entry name" value="TubC_N"/>
</dbReference>
<evidence type="ECO:0000256" key="3">
    <source>
        <dbReference type="ARBA" id="ARBA00022450"/>
    </source>
</evidence>
<dbReference type="Pfam" id="PF00296">
    <property type="entry name" value="Bac_luciferase"/>
    <property type="match status" value="1"/>
</dbReference>
<keyword evidence="3" id="KW-0596">Phosphopantetheine</keyword>
<dbReference type="NCBIfam" id="TIGR04020">
    <property type="entry name" value="seco_metab_LLM"/>
    <property type="match status" value="1"/>
</dbReference>
<dbReference type="PROSITE" id="PS00455">
    <property type="entry name" value="AMP_BINDING"/>
    <property type="match status" value="1"/>
</dbReference>
<dbReference type="FunFam" id="1.10.1200.10:FF:000005">
    <property type="entry name" value="Nonribosomal peptide synthetase 1"/>
    <property type="match status" value="1"/>
</dbReference>
<feature type="non-terminal residue" evidence="6">
    <location>
        <position position="1547"/>
    </location>
</feature>
<name>A0AA40VUU0_9NOST</name>
<dbReference type="Gene3D" id="3.20.20.30">
    <property type="entry name" value="Luciferase-like domain"/>
    <property type="match status" value="1"/>
</dbReference>
<dbReference type="PANTHER" id="PTHR45527">
    <property type="entry name" value="NONRIBOSOMAL PEPTIDE SYNTHETASE"/>
    <property type="match status" value="1"/>
</dbReference>
<dbReference type="InterPro" id="IPR025110">
    <property type="entry name" value="AMP-bd_C"/>
</dbReference>
<dbReference type="FunFam" id="2.30.38.10:FF:000001">
    <property type="entry name" value="Non-ribosomal peptide synthetase PvdI"/>
    <property type="match status" value="1"/>
</dbReference>
<dbReference type="InterPro" id="IPR023213">
    <property type="entry name" value="CAT-like_dom_sf"/>
</dbReference>
<dbReference type="Gene3D" id="2.30.38.10">
    <property type="entry name" value="Luciferase, Domain 3"/>
    <property type="match status" value="1"/>
</dbReference>
<comment type="caution">
    <text evidence="6">The sequence shown here is derived from an EMBL/GenBank/DDBJ whole genome shotgun (WGS) entry which is preliminary data.</text>
</comment>
<dbReference type="CDD" id="cd05930">
    <property type="entry name" value="A_NRPS"/>
    <property type="match status" value="1"/>
</dbReference>
<dbReference type="Pfam" id="PF00668">
    <property type="entry name" value="Condensation"/>
    <property type="match status" value="2"/>
</dbReference>
<dbReference type="GO" id="GO:0008610">
    <property type="term" value="P:lipid biosynthetic process"/>
    <property type="evidence" value="ECO:0007669"/>
    <property type="project" value="UniProtKB-ARBA"/>
</dbReference>
<comment type="similarity">
    <text evidence="2">Belongs to the ATP-dependent AMP-binding enzyme family.</text>
</comment>
<dbReference type="RefSeq" id="WP_191761880.1">
    <property type="nucleotide sequence ID" value="NZ_VJXY01000071.1"/>
</dbReference>
<evidence type="ECO:0000256" key="2">
    <source>
        <dbReference type="ARBA" id="ARBA00006432"/>
    </source>
</evidence>
<dbReference type="PROSITE" id="PS50075">
    <property type="entry name" value="CARRIER"/>
    <property type="match status" value="1"/>
</dbReference>
<dbReference type="PANTHER" id="PTHR45527:SF1">
    <property type="entry name" value="FATTY ACID SYNTHASE"/>
    <property type="match status" value="1"/>
</dbReference>
<dbReference type="InterPro" id="IPR001242">
    <property type="entry name" value="Condensation_dom"/>
</dbReference>
<dbReference type="FunFam" id="3.40.50.980:FF:000001">
    <property type="entry name" value="Non-ribosomal peptide synthetase"/>
    <property type="match status" value="1"/>
</dbReference>
<dbReference type="GO" id="GO:0016705">
    <property type="term" value="F:oxidoreductase activity, acting on paired donors, with incorporation or reduction of molecular oxygen"/>
    <property type="evidence" value="ECO:0007669"/>
    <property type="project" value="InterPro"/>
</dbReference>
<reference evidence="6" key="1">
    <citation type="submission" date="2019-07" db="EMBL/GenBank/DDBJ databases">
        <title>Toxilogical consequences of a new and cryptic species of cyanobacteria (Komarekiella delphini-convector) recovered from the epidermis of a bottlenose dolphin and 1500 ft. in the air.</title>
        <authorList>
            <person name="Brown A.O."/>
            <person name="Dvorak P."/>
            <person name="Villanueva C.D."/>
            <person name="Foss A.J."/>
            <person name="Garvey A.D."/>
            <person name="Gibson Q.A."/>
            <person name="Johansen J.R."/>
            <person name="Casamatta D.A."/>
        </authorList>
    </citation>
    <scope>NUCLEOTIDE SEQUENCE</scope>
    <source>
        <strain evidence="6">SJRDD-AB1</strain>
    </source>
</reference>
<evidence type="ECO:0000259" key="5">
    <source>
        <dbReference type="PROSITE" id="PS50075"/>
    </source>
</evidence>
<comment type="cofactor">
    <cofactor evidence="1">
        <name>pantetheine 4'-phosphate</name>
        <dbReference type="ChEBI" id="CHEBI:47942"/>
    </cofactor>
</comment>
<evidence type="ECO:0000313" key="7">
    <source>
        <dbReference type="Proteomes" id="UP001165986"/>
    </source>
</evidence>